<reference evidence="3" key="1">
    <citation type="submission" date="2015-07" db="EMBL/GenBank/DDBJ databases">
        <title>Near-Complete Genome Sequence of the Cellulolytic Bacterium Bacteroides (Pseudobacteroides) cellulosolvens ATCC 35603.</title>
        <authorList>
            <person name="Dassa B."/>
            <person name="Utturkar S.M."/>
            <person name="Klingeman D.M."/>
            <person name="Hurt R.A."/>
            <person name="Keller M."/>
            <person name="Xu J."/>
            <person name="Reddy Y.H.K."/>
            <person name="Borovok I."/>
            <person name="Grinberg I.R."/>
            <person name="Lamed R."/>
            <person name="Zhivin O."/>
            <person name="Bayer E.A."/>
            <person name="Brown S.D."/>
        </authorList>
    </citation>
    <scope>NUCLEOTIDE SEQUENCE [LARGE SCALE GENOMIC DNA]</scope>
    <source>
        <strain evidence="3">DSM 2933</strain>
    </source>
</reference>
<feature type="transmembrane region" description="Helical" evidence="1">
    <location>
        <begin position="33"/>
        <end position="53"/>
    </location>
</feature>
<feature type="transmembrane region" description="Helical" evidence="1">
    <location>
        <begin position="6"/>
        <end position="21"/>
    </location>
</feature>
<proteinExistence type="predicted"/>
<dbReference type="AlphaFoldDB" id="A0A0L6JTI3"/>
<name>A0A0L6JTI3_9FIRM</name>
<evidence type="ECO:0000256" key="1">
    <source>
        <dbReference type="SAM" id="Phobius"/>
    </source>
</evidence>
<protein>
    <submittedName>
        <fullName evidence="2">Uncharacterized protein</fullName>
    </submittedName>
</protein>
<gene>
    <name evidence="2" type="ORF">Bccel_4435</name>
</gene>
<comment type="caution">
    <text evidence="2">The sequence shown here is derived from an EMBL/GenBank/DDBJ whole genome shotgun (WGS) entry which is preliminary data.</text>
</comment>
<keyword evidence="1" id="KW-0812">Transmembrane</keyword>
<organism evidence="2 3">
    <name type="scientific">Pseudobacteroides cellulosolvens ATCC 35603 = DSM 2933</name>
    <dbReference type="NCBI Taxonomy" id="398512"/>
    <lineage>
        <taxon>Bacteria</taxon>
        <taxon>Bacillati</taxon>
        <taxon>Bacillota</taxon>
        <taxon>Clostridia</taxon>
        <taxon>Eubacteriales</taxon>
        <taxon>Oscillospiraceae</taxon>
        <taxon>Pseudobacteroides</taxon>
    </lineage>
</organism>
<keyword evidence="3" id="KW-1185">Reference proteome</keyword>
<keyword evidence="1" id="KW-0472">Membrane</keyword>
<dbReference type="STRING" id="398512.Bccel_4435"/>
<evidence type="ECO:0000313" key="3">
    <source>
        <dbReference type="Proteomes" id="UP000036923"/>
    </source>
</evidence>
<keyword evidence="1" id="KW-1133">Transmembrane helix</keyword>
<accession>A0A0L6JTI3</accession>
<dbReference type="EMBL" id="LGTC01000001">
    <property type="protein sequence ID" value="KNY29161.1"/>
    <property type="molecule type" value="Genomic_DNA"/>
</dbReference>
<dbReference type="RefSeq" id="WP_036937108.1">
    <property type="nucleotide sequence ID" value="NZ_JQKC01000005.1"/>
</dbReference>
<evidence type="ECO:0000313" key="2">
    <source>
        <dbReference type="EMBL" id="KNY29161.1"/>
    </source>
</evidence>
<sequence precursor="true">METYNAYIIYLVVSLLLFFIGKKKSIRKLKLCGIIATTFLASIPVLAFIAGIIDGVRGR</sequence>
<dbReference type="Proteomes" id="UP000036923">
    <property type="component" value="Unassembled WGS sequence"/>
</dbReference>